<reference evidence="1" key="1">
    <citation type="submission" date="2025-08" db="UniProtKB">
        <authorList>
            <consortium name="Ensembl"/>
        </authorList>
    </citation>
    <scope>IDENTIFICATION</scope>
</reference>
<protein>
    <submittedName>
        <fullName evidence="1">Uncharacterized protein</fullName>
    </submittedName>
</protein>
<evidence type="ECO:0000313" key="2">
    <source>
        <dbReference type="Proteomes" id="UP000694380"/>
    </source>
</evidence>
<dbReference type="AlphaFoldDB" id="A0A8C3HYV8"/>
<organism evidence="1 2">
    <name type="scientific">Chrysemys picta bellii</name>
    <name type="common">Western painted turtle</name>
    <name type="synonym">Emys bellii</name>
    <dbReference type="NCBI Taxonomy" id="8478"/>
    <lineage>
        <taxon>Eukaryota</taxon>
        <taxon>Metazoa</taxon>
        <taxon>Chordata</taxon>
        <taxon>Craniata</taxon>
        <taxon>Vertebrata</taxon>
        <taxon>Euteleostomi</taxon>
        <taxon>Archelosauria</taxon>
        <taxon>Testudinata</taxon>
        <taxon>Testudines</taxon>
        <taxon>Cryptodira</taxon>
        <taxon>Durocryptodira</taxon>
        <taxon>Testudinoidea</taxon>
        <taxon>Emydidae</taxon>
        <taxon>Chrysemys</taxon>
    </lineage>
</organism>
<sequence>IPLLSPPTMLIMAIPPAWIPGAVVCPNGNVYSCPSDSRRDTQQACGLSLGCSCIVHSESDTFPYTNSNGTSMMQSISQDTDLHVCVCMCGGVPYSCISSSFTLIVYLCPSPLCGLVPRPRPHPSCPSSDPICN</sequence>
<evidence type="ECO:0000313" key="1">
    <source>
        <dbReference type="Ensembl" id="ENSCPBP00000025523.1"/>
    </source>
</evidence>
<dbReference type="Proteomes" id="UP000694380">
    <property type="component" value="Unplaced"/>
</dbReference>
<accession>A0A8C3HYV8</accession>
<reference evidence="1" key="2">
    <citation type="submission" date="2025-09" db="UniProtKB">
        <authorList>
            <consortium name="Ensembl"/>
        </authorList>
    </citation>
    <scope>IDENTIFICATION</scope>
</reference>
<keyword evidence="2" id="KW-1185">Reference proteome</keyword>
<name>A0A8C3HYV8_CHRPI</name>
<dbReference type="Ensembl" id="ENSCPBT00000030058.1">
    <property type="protein sequence ID" value="ENSCPBP00000025523.1"/>
    <property type="gene ID" value="ENSCPBG00000018145.1"/>
</dbReference>
<proteinExistence type="predicted"/>